<keyword evidence="2" id="KW-1133">Transmembrane helix</keyword>
<evidence type="ECO:0000313" key="3">
    <source>
        <dbReference type="EMBL" id="KAK0633962.1"/>
    </source>
</evidence>
<sequence>MAKPTAQMGTHSRNNTKRARSHDFTTRCFYLWIYFCTHILGISRLRRPLVLMEYQVMVVEGHLLLMKAYYVPLFAYYRSIVFCFFGLGIGLIILGG</sequence>
<evidence type="ECO:0000256" key="2">
    <source>
        <dbReference type="SAM" id="Phobius"/>
    </source>
</evidence>
<reference evidence="3" key="1">
    <citation type="submission" date="2023-06" db="EMBL/GenBank/DDBJ databases">
        <title>Genome-scale phylogeny and comparative genomics of the fungal order Sordariales.</title>
        <authorList>
            <consortium name="Lawrence Berkeley National Laboratory"/>
            <person name="Hensen N."/>
            <person name="Bonometti L."/>
            <person name="Westerberg I."/>
            <person name="Brannstrom I.O."/>
            <person name="Guillou S."/>
            <person name="Cros-Aarteil S."/>
            <person name="Calhoun S."/>
            <person name="Haridas S."/>
            <person name="Kuo A."/>
            <person name="Mondo S."/>
            <person name="Pangilinan J."/>
            <person name="Riley R."/>
            <person name="Labutti K."/>
            <person name="Andreopoulos B."/>
            <person name="Lipzen A."/>
            <person name="Chen C."/>
            <person name="Yanf M."/>
            <person name="Daum C."/>
            <person name="Ng V."/>
            <person name="Clum A."/>
            <person name="Steindorff A."/>
            <person name="Ohm R."/>
            <person name="Martin F."/>
            <person name="Silar P."/>
            <person name="Natvig D."/>
            <person name="Lalanne C."/>
            <person name="Gautier V."/>
            <person name="Ament-Velasquez S.L."/>
            <person name="Kruys A."/>
            <person name="Hutchinson M.I."/>
            <person name="Powell A.J."/>
            <person name="Barry K."/>
            <person name="Miller A.N."/>
            <person name="Grigoriev I.V."/>
            <person name="Debuchy R."/>
            <person name="Gladieux P."/>
            <person name="Thoren M.H."/>
            <person name="Johannesson H."/>
        </authorList>
    </citation>
    <scope>NUCLEOTIDE SEQUENCE</scope>
    <source>
        <strain evidence="3">CBS 606.72</strain>
    </source>
</reference>
<dbReference type="AlphaFoldDB" id="A0AA39XH87"/>
<accession>A0AA39XH87</accession>
<protein>
    <submittedName>
        <fullName evidence="3">Uncharacterized protein</fullName>
    </submittedName>
</protein>
<dbReference type="EMBL" id="JAULSU010000001">
    <property type="protein sequence ID" value="KAK0633962.1"/>
    <property type="molecule type" value="Genomic_DNA"/>
</dbReference>
<evidence type="ECO:0000256" key="1">
    <source>
        <dbReference type="SAM" id="MobiDB-lite"/>
    </source>
</evidence>
<feature type="region of interest" description="Disordered" evidence="1">
    <location>
        <begin position="1"/>
        <end position="21"/>
    </location>
</feature>
<keyword evidence="2" id="KW-0812">Transmembrane</keyword>
<dbReference type="Proteomes" id="UP001175000">
    <property type="component" value="Unassembled WGS sequence"/>
</dbReference>
<evidence type="ECO:0000313" key="4">
    <source>
        <dbReference type="Proteomes" id="UP001175000"/>
    </source>
</evidence>
<gene>
    <name evidence="3" type="ORF">B0T14DRAFT_84201</name>
</gene>
<organism evidence="3 4">
    <name type="scientific">Immersiella caudata</name>
    <dbReference type="NCBI Taxonomy" id="314043"/>
    <lineage>
        <taxon>Eukaryota</taxon>
        <taxon>Fungi</taxon>
        <taxon>Dikarya</taxon>
        <taxon>Ascomycota</taxon>
        <taxon>Pezizomycotina</taxon>
        <taxon>Sordariomycetes</taxon>
        <taxon>Sordariomycetidae</taxon>
        <taxon>Sordariales</taxon>
        <taxon>Lasiosphaeriaceae</taxon>
        <taxon>Immersiella</taxon>
    </lineage>
</organism>
<feature type="transmembrane region" description="Helical" evidence="2">
    <location>
        <begin position="24"/>
        <end position="42"/>
    </location>
</feature>
<keyword evidence="2" id="KW-0472">Membrane</keyword>
<feature type="transmembrane region" description="Helical" evidence="2">
    <location>
        <begin position="76"/>
        <end position="94"/>
    </location>
</feature>
<keyword evidence="4" id="KW-1185">Reference proteome</keyword>
<comment type="caution">
    <text evidence="3">The sequence shown here is derived from an EMBL/GenBank/DDBJ whole genome shotgun (WGS) entry which is preliminary data.</text>
</comment>
<proteinExistence type="predicted"/>
<name>A0AA39XH87_9PEZI</name>